<dbReference type="EMBL" id="MT586120">
    <property type="protein sequence ID" value="QLF86133.1"/>
    <property type="molecule type" value="Genomic_DNA"/>
</dbReference>
<evidence type="ECO:0000313" key="1">
    <source>
        <dbReference type="EMBL" id="QLF86133.1"/>
    </source>
</evidence>
<dbReference type="Proteomes" id="UP000510897">
    <property type="component" value="Segment"/>
</dbReference>
<proteinExistence type="predicted"/>
<accession>A0A7D5FMR6</accession>
<name>A0A7D5FMR6_9CAUD</name>
<evidence type="ECO:0000313" key="2">
    <source>
        <dbReference type="Proteomes" id="UP000510897"/>
    </source>
</evidence>
<gene>
    <name evidence="1" type="ORF">CC030809_00077</name>
</gene>
<protein>
    <submittedName>
        <fullName evidence="1">Uncharacterized protein</fullName>
    </submittedName>
</protein>
<organism evidence="1 2">
    <name type="scientific">Synechococcus phage S-CAM7</name>
    <dbReference type="NCBI Taxonomy" id="1883368"/>
    <lineage>
        <taxon>Viruses</taxon>
        <taxon>Duplodnaviria</taxon>
        <taxon>Heunggongvirae</taxon>
        <taxon>Uroviricota</taxon>
        <taxon>Caudoviricetes</taxon>
        <taxon>Pantevenvirales</taxon>
        <taxon>Kyanoviridae</taxon>
        <taxon>Mazuvirus</taxon>
        <taxon>Mazuvirus scam7</taxon>
    </lineage>
</organism>
<reference evidence="1 2" key="1">
    <citation type="submission" date="2020-06" db="EMBL/GenBank/DDBJ databases">
        <authorList>
            <person name="Puxty R.J."/>
            <person name="Weihe C."/>
            <person name="Marston M.F."/>
            <person name="Martiny J.B.H."/>
        </authorList>
    </citation>
    <scope>NUCLEOTIDE SEQUENCE [LARGE SCALE GENOMIC DNA]</scope>
    <source>
        <strain evidence="1">0809CC03</strain>
    </source>
</reference>
<reference evidence="1 2" key="2">
    <citation type="submission" date="2020-07" db="EMBL/GenBank/DDBJ databases">
        <title>Signatures of coevolution in a cyanophage population.</title>
        <authorList>
            <person name="Abebe J."/>
        </authorList>
    </citation>
    <scope>NUCLEOTIDE SEQUENCE [LARGE SCALE GENOMIC DNA]</scope>
    <source>
        <strain evidence="1">0809CC03</strain>
    </source>
</reference>
<sequence>MASHYNGFMDDATAALPNRSEDELTEVFYLLELFSSQYTPEDGDYTEYLKTRLISYHTSLGMMDPDQ</sequence>